<keyword evidence="3" id="KW-1133">Transmembrane helix</keyword>
<dbReference type="NCBIfam" id="TIGR00350">
    <property type="entry name" value="lytR_cpsA_psr"/>
    <property type="match status" value="1"/>
</dbReference>
<proteinExistence type="inferred from homology"/>
<evidence type="ECO:0000256" key="2">
    <source>
        <dbReference type="SAM" id="MobiDB-lite"/>
    </source>
</evidence>
<feature type="region of interest" description="Disordered" evidence="2">
    <location>
        <begin position="1"/>
        <end position="119"/>
    </location>
</feature>
<evidence type="ECO:0000313" key="5">
    <source>
        <dbReference type="EMBL" id="GLV56432.1"/>
    </source>
</evidence>
<dbReference type="PANTHER" id="PTHR33392:SF6">
    <property type="entry name" value="POLYISOPRENYL-TEICHOIC ACID--PEPTIDOGLYCAN TEICHOIC ACID TRANSFERASE TAGU"/>
    <property type="match status" value="1"/>
</dbReference>
<dbReference type="EMBL" id="BSRI01000002">
    <property type="protein sequence ID" value="GLV56432.1"/>
    <property type="molecule type" value="Genomic_DNA"/>
</dbReference>
<evidence type="ECO:0000256" key="1">
    <source>
        <dbReference type="ARBA" id="ARBA00006068"/>
    </source>
</evidence>
<comment type="similarity">
    <text evidence="1">Belongs to the LytR/CpsA/Psr (LCP) family.</text>
</comment>
<evidence type="ECO:0000259" key="4">
    <source>
        <dbReference type="Pfam" id="PF03816"/>
    </source>
</evidence>
<keyword evidence="3" id="KW-0472">Membrane</keyword>
<feature type="compositionally biased region" description="Basic and acidic residues" evidence="2">
    <location>
        <begin position="1"/>
        <end position="10"/>
    </location>
</feature>
<feature type="domain" description="Cell envelope-related transcriptional attenuator" evidence="4">
    <location>
        <begin position="189"/>
        <end position="367"/>
    </location>
</feature>
<feature type="compositionally biased region" description="Low complexity" evidence="2">
    <location>
        <begin position="37"/>
        <end position="47"/>
    </location>
</feature>
<comment type="caution">
    <text evidence="5">The sequence shown here is derived from an EMBL/GenBank/DDBJ whole genome shotgun (WGS) entry which is preliminary data.</text>
</comment>
<evidence type="ECO:0000313" key="6">
    <source>
        <dbReference type="Proteomes" id="UP001344906"/>
    </source>
</evidence>
<keyword evidence="6" id="KW-1185">Reference proteome</keyword>
<dbReference type="PANTHER" id="PTHR33392">
    <property type="entry name" value="POLYISOPRENYL-TEICHOIC ACID--PEPTIDOGLYCAN TEICHOIC ACID TRANSFERASE TAGU"/>
    <property type="match status" value="1"/>
</dbReference>
<dbReference type="RefSeq" id="WP_338251723.1">
    <property type="nucleotide sequence ID" value="NZ_BSRI01000002.1"/>
</dbReference>
<feature type="compositionally biased region" description="Low complexity" evidence="2">
    <location>
        <begin position="61"/>
        <end position="89"/>
    </location>
</feature>
<accession>A0ABQ6FQD1</accession>
<keyword evidence="3" id="KW-0812">Transmembrane</keyword>
<name>A0ABQ6FQD1_9CHLR</name>
<protein>
    <recommendedName>
        <fullName evidence="4">Cell envelope-related transcriptional attenuator domain-containing protein</fullName>
    </recommendedName>
</protein>
<organism evidence="5 6">
    <name type="scientific">Dictyobacter halimunensis</name>
    <dbReference type="NCBI Taxonomy" id="3026934"/>
    <lineage>
        <taxon>Bacteria</taxon>
        <taxon>Bacillati</taxon>
        <taxon>Chloroflexota</taxon>
        <taxon>Ktedonobacteria</taxon>
        <taxon>Ktedonobacterales</taxon>
        <taxon>Dictyobacteraceae</taxon>
        <taxon>Dictyobacter</taxon>
    </lineage>
</organism>
<reference evidence="5 6" key="1">
    <citation type="submission" date="2023-02" db="EMBL/GenBank/DDBJ databases">
        <title>Dictyobacter halimunensis sp. nov., a new member of the class Ktedonobacteria from forest soil in a geothermal area.</title>
        <authorList>
            <person name="Rachmania M.K."/>
            <person name="Ningsih F."/>
            <person name="Sakai Y."/>
            <person name="Yabe S."/>
            <person name="Yokota A."/>
            <person name="Sjamsuridzal W."/>
        </authorList>
    </citation>
    <scope>NUCLEOTIDE SEQUENCE [LARGE SCALE GENOMIC DNA]</scope>
    <source>
        <strain evidence="5 6">S3.2.2.5</strain>
    </source>
</reference>
<dbReference type="Pfam" id="PF03816">
    <property type="entry name" value="LytR_cpsA_psr"/>
    <property type="match status" value="1"/>
</dbReference>
<gene>
    <name evidence="5" type="ORF">KDH_32730</name>
</gene>
<dbReference type="Proteomes" id="UP001344906">
    <property type="component" value="Unassembled WGS sequence"/>
</dbReference>
<feature type="transmembrane region" description="Helical" evidence="3">
    <location>
        <begin position="122"/>
        <end position="140"/>
    </location>
</feature>
<feature type="compositionally biased region" description="Pro residues" evidence="2">
    <location>
        <begin position="48"/>
        <end position="60"/>
    </location>
</feature>
<dbReference type="InterPro" id="IPR050922">
    <property type="entry name" value="LytR/CpsA/Psr_CW_biosynth"/>
</dbReference>
<dbReference type="Gene3D" id="3.40.630.190">
    <property type="entry name" value="LCP protein"/>
    <property type="match status" value="1"/>
</dbReference>
<sequence length="452" mass="49231">MSDNRYRPDDATEAFPPHQPQSGQGQGPQGKLILGSFHQQQQNQRPAQPFPPQQPGPQPFNQPHQHAPAQHQQHSYAPQQPAPNAYPSHQPGPGPRPGHGGQSGNTPQPPMKPRKKRNKRKIGCLSVLAVLVVLIIVGVITTQRALAFGSAISTQAPLTTQTGYMSTDQRTNLLVMGYGGGNHDGANLTDSLVVISMIPSTKHTSLISIPRDLWVQNPPNSGNFSKINSVYQTASNNGQNRTAGADAMTTKVSLITGMDVKYWMMIDFTGFKTFIDSIGGVDVYVPDSFNACYPNNDDAAKDASWRVVDFEKGNQHMDGATAIAYARAREPMNVCSNKPSKNQAELTDFGRSARQQIIIKAALSKLRNITTWPRFFSAMDALEKTVHTNMSLADLGLFSQKMDLNDPHTAHIGLSTSNVMAIDTASDGESIVVPQGNNWGIIPAYIKQNLYN</sequence>
<dbReference type="InterPro" id="IPR004474">
    <property type="entry name" value="LytR_CpsA_psr"/>
</dbReference>
<evidence type="ECO:0000256" key="3">
    <source>
        <dbReference type="SAM" id="Phobius"/>
    </source>
</evidence>